<feature type="region of interest" description="Disordered" evidence="1">
    <location>
        <begin position="227"/>
        <end position="254"/>
    </location>
</feature>
<feature type="compositionally biased region" description="Pro residues" evidence="1">
    <location>
        <begin position="232"/>
        <end position="247"/>
    </location>
</feature>
<sequence length="356" mass="38148">MATKFESYSSGGDTNFSVWGSRWYAQTFTPSDGHTITSVKLYLARRGSPGTMTVSIKATSGGEPTGADLCSGTINANTFDLYDIFGWQEISFGAGASLSVNTKYAIVVRAPSGTVTTDDVLWKGDNSSPTYAGGNKFYSYDSGTIWTGDTGADCYFEDWGDLTFVAYPSDPTTRVTGLIHRYDRGVYNIELLFGDIISDFSIPNVDSSTTKAYQSKEELDKINNALSQGTPVPTPTAPVSPVQPTPAPTVTTPTTLTPTRDTGIAELTQYAKDILATPAGQAAIARQQGLAQGVEAVVTPYAIDVLRKNEQEATLLIQIQKMTQAAKATGITSYARGVLLKAIVDAKAQLKELYKQ</sequence>
<evidence type="ECO:0000256" key="1">
    <source>
        <dbReference type="SAM" id="MobiDB-lite"/>
    </source>
</evidence>
<reference evidence="3" key="1">
    <citation type="submission" date="2020-03" db="EMBL/GenBank/DDBJ databases">
        <title>The deep terrestrial virosphere.</title>
        <authorList>
            <person name="Holmfeldt K."/>
            <person name="Nilsson E."/>
            <person name="Simone D."/>
            <person name="Lopez-Fernandez M."/>
            <person name="Wu X."/>
            <person name="de Brujin I."/>
            <person name="Lundin D."/>
            <person name="Andersson A."/>
            <person name="Bertilsson S."/>
            <person name="Dopson M."/>
        </authorList>
    </citation>
    <scope>NUCLEOTIDE SEQUENCE</scope>
    <source>
        <strain evidence="3">MM415B01580</strain>
    </source>
</reference>
<dbReference type="AlphaFoldDB" id="A0A6M3IJZ3"/>
<gene>
    <name evidence="3" type="ORF">MM415B01580_0015</name>
</gene>
<protein>
    <recommendedName>
        <fullName evidence="2">DUF4082 domain-containing protein</fullName>
    </recommendedName>
</protein>
<evidence type="ECO:0000259" key="2">
    <source>
        <dbReference type="Pfam" id="PF13313"/>
    </source>
</evidence>
<accession>A0A6M3IJZ3</accession>
<dbReference type="Pfam" id="PF13313">
    <property type="entry name" value="DUF4082"/>
    <property type="match status" value="1"/>
</dbReference>
<proteinExistence type="predicted"/>
<feature type="domain" description="DUF4082" evidence="2">
    <location>
        <begin position="28"/>
        <end position="147"/>
    </location>
</feature>
<organism evidence="3">
    <name type="scientific">viral metagenome</name>
    <dbReference type="NCBI Taxonomy" id="1070528"/>
    <lineage>
        <taxon>unclassified sequences</taxon>
        <taxon>metagenomes</taxon>
        <taxon>organismal metagenomes</taxon>
    </lineage>
</organism>
<name>A0A6M3IJZ3_9ZZZZ</name>
<dbReference type="InterPro" id="IPR025141">
    <property type="entry name" value="DUF4082"/>
</dbReference>
<dbReference type="NCBIfam" id="NF041539">
    <property type="entry name" value="choice_anch_R"/>
    <property type="match status" value="1"/>
</dbReference>
<evidence type="ECO:0000313" key="3">
    <source>
        <dbReference type="EMBL" id="QJA57694.1"/>
    </source>
</evidence>
<dbReference type="EMBL" id="MT141287">
    <property type="protein sequence ID" value="QJA57694.1"/>
    <property type="molecule type" value="Genomic_DNA"/>
</dbReference>